<dbReference type="Proteomes" id="UP000275408">
    <property type="component" value="Unassembled WGS sequence"/>
</dbReference>
<organism evidence="1 2">
    <name type="scientific">Pocillopora damicornis</name>
    <name type="common">Cauliflower coral</name>
    <name type="synonym">Millepora damicornis</name>
    <dbReference type="NCBI Taxonomy" id="46731"/>
    <lineage>
        <taxon>Eukaryota</taxon>
        <taxon>Metazoa</taxon>
        <taxon>Cnidaria</taxon>
        <taxon>Anthozoa</taxon>
        <taxon>Hexacorallia</taxon>
        <taxon>Scleractinia</taxon>
        <taxon>Astrocoeniina</taxon>
        <taxon>Pocilloporidae</taxon>
        <taxon>Pocillopora</taxon>
    </lineage>
</organism>
<proteinExistence type="predicted"/>
<evidence type="ECO:0000313" key="1">
    <source>
        <dbReference type="EMBL" id="RMX46724.1"/>
    </source>
</evidence>
<reference evidence="1 2" key="1">
    <citation type="journal article" date="2018" name="Sci. Rep.">
        <title>Comparative analysis of the Pocillopora damicornis genome highlights role of immune system in coral evolution.</title>
        <authorList>
            <person name="Cunning R."/>
            <person name="Bay R.A."/>
            <person name="Gillette P."/>
            <person name="Baker A.C."/>
            <person name="Traylor-Knowles N."/>
        </authorList>
    </citation>
    <scope>NUCLEOTIDE SEQUENCE [LARGE SCALE GENOMIC DNA]</scope>
    <source>
        <strain evidence="1">RSMAS</strain>
        <tissue evidence="1">Whole animal</tissue>
    </source>
</reference>
<dbReference type="AlphaFoldDB" id="A0A3M6TZL0"/>
<accession>A0A3M6TZL0</accession>
<gene>
    <name evidence="1" type="ORF">pdam_00015678</name>
</gene>
<sequence>MSSGSGGNFPHDITSKQGLTNLYNSGVTKVEHVTRPIEGSGGFFGRKHSGVVVTSDSSDRWLVHKGPGYGKSSETVVTNAKHMSGDWQSGGVRSVKPGTRVADYVKAGGSDYNVVFNNCHGASRRMMKEAMKDR</sequence>
<protein>
    <recommendedName>
        <fullName evidence="3">LRAT domain-containing protein</fullName>
    </recommendedName>
</protein>
<dbReference type="EMBL" id="RCHS01002593">
    <property type="protein sequence ID" value="RMX46724.1"/>
    <property type="molecule type" value="Genomic_DNA"/>
</dbReference>
<evidence type="ECO:0008006" key="3">
    <source>
        <dbReference type="Google" id="ProtNLM"/>
    </source>
</evidence>
<comment type="caution">
    <text evidence="1">The sequence shown here is derived from an EMBL/GenBank/DDBJ whole genome shotgun (WGS) entry which is preliminary data.</text>
</comment>
<evidence type="ECO:0000313" key="2">
    <source>
        <dbReference type="Proteomes" id="UP000275408"/>
    </source>
</evidence>
<dbReference type="OrthoDB" id="2428896at2759"/>
<name>A0A3M6TZL0_POCDA</name>
<keyword evidence="2" id="KW-1185">Reference proteome</keyword>